<evidence type="ECO:0000313" key="4">
    <source>
        <dbReference type="Proteomes" id="UP000236394"/>
    </source>
</evidence>
<protein>
    <submittedName>
        <fullName evidence="3">Saccharopine dehydrogenase</fullName>
    </submittedName>
</protein>
<accession>A0A2J8B0V9</accession>
<dbReference type="Pfam" id="PF16653">
    <property type="entry name" value="Sacchrp_dh_C"/>
    <property type="match status" value="1"/>
</dbReference>
<sequence length="399" mass="44502">MGKALIIGAGGVASVVVHKCCQNSAVFQEICIASRTLSRCEALKKQVDGGATKVSVAQVDANNVDELIKLINDFKPQIVINVALPYQDLTIMDACLAAGVHYLDTANYEPLDTAKFEYKWQWAYREKFAKAGLTAILGSGFDPGVTGVFSAYAQKHYFDEIHYLDILDCNGGDHGYPFATNFNPEINIREVSAKGSYWENGHWVETEPMAIKREYDFAEVGRKDMYLLHHEELESLALNLKGIKRIRFFMTFGQSYLNHLKCLEDVGMTSIEPINFEGKQIVPLQFLKAVLPDPASLGPRTKGKTNIGCIFHGVKNGKPVNYYLYNICDHQSCYREVGSQAVSYTTGVPAMIGASLVLTGEWCKPGVYNVEELDPDPFMDRLNKFGLPWREDFNPVPVV</sequence>
<comment type="caution">
    <text evidence="3">The sequence shown here is derived from an EMBL/GenBank/DDBJ whole genome shotgun (WGS) entry which is preliminary data.</text>
</comment>
<name>A0A2J8B0V9_9FIRM</name>
<dbReference type="InterPro" id="IPR036291">
    <property type="entry name" value="NAD(P)-bd_dom_sf"/>
</dbReference>
<dbReference type="SUPFAM" id="SSF51735">
    <property type="entry name" value="NAD(P)-binding Rossmann-fold domains"/>
    <property type="match status" value="1"/>
</dbReference>
<dbReference type="InterPro" id="IPR032095">
    <property type="entry name" value="Sacchrp_dh-like_C"/>
</dbReference>
<dbReference type="Gene3D" id="3.30.360.10">
    <property type="entry name" value="Dihydrodipicolinate Reductase, domain 2"/>
    <property type="match status" value="1"/>
</dbReference>
<organism evidence="3 4">
    <name type="scientific">Mageeibacillus indolicus</name>
    <dbReference type="NCBI Taxonomy" id="884684"/>
    <lineage>
        <taxon>Bacteria</taxon>
        <taxon>Bacillati</taxon>
        <taxon>Bacillota</taxon>
        <taxon>Clostridia</taxon>
        <taxon>Eubacteriales</taxon>
        <taxon>Oscillospiraceae</taxon>
        <taxon>Mageeibacillus</taxon>
    </lineage>
</organism>
<dbReference type="PANTHER" id="PTHR43796:SF2">
    <property type="entry name" value="CARBOXYNORSPERMIDINE SYNTHASE"/>
    <property type="match status" value="1"/>
</dbReference>
<gene>
    <name evidence="3" type="ORF">B7R76_06000</name>
</gene>
<dbReference type="AlphaFoldDB" id="A0A2J8B0V9"/>
<dbReference type="Proteomes" id="UP000236394">
    <property type="component" value="Unassembled WGS sequence"/>
</dbReference>
<feature type="domain" description="Saccharopine dehydrogenase NADP binding" evidence="1">
    <location>
        <begin position="5"/>
        <end position="136"/>
    </location>
</feature>
<dbReference type="Gene3D" id="3.40.50.720">
    <property type="entry name" value="NAD(P)-binding Rossmann-like Domain"/>
    <property type="match status" value="1"/>
</dbReference>
<proteinExistence type="predicted"/>
<dbReference type="Pfam" id="PF03435">
    <property type="entry name" value="Sacchrp_dh_NADP"/>
    <property type="match status" value="1"/>
</dbReference>
<dbReference type="EMBL" id="NBZD01000003">
    <property type="protein sequence ID" value="PNH18390.1"/>
    <property type="molecule type" value="Genomic_DNA"/>
</dbReference>
<reference evidence="4" key="1">
    <citation type="submission" date="2017-04" db="EMBL/GenBank/DDBJ databases">
        <authorList>
            <person name="Bumgarner R.E."/>
            <person name="Fredricks D.N."/>
            <person name="Srinivasan S."/>
        </authorList>
    </citation>
    <scope>NUCLEOTIDE SEQUENCE [LARGE SCALE GENOMIC DNA]</scope>
    <source>
        <strain evidence="4">KA00405</strain>
    </source>
</reference>
<feature type="domain" description="Saccharopine dehydrogenase-like C-terminal" evidence="2">
    <location>
        <begin position="140"/>
        <end position="386"/>
    </location>
</feature>
<evidence type="ECO:0000259" key="2">
    <source>
        <dbReference type="Pfam" id="PF16653"/>
    </source>
</evidence>
<dbReference type="InterPro" id="IPR005097">
    <property type="entry name" value="Sacchrp_dh_NADP-bd"/>
</dbReference>
<evidence type="ECO:0000313" key="3">
    <source>
        <dbReference type="EMBL" id="PNH18390.1"/>
    </source>
</evidence>
<dbReference type="PANTHER" id="PTHR43796">
    <property type="entry name" value="CARBOXYNORSPERMIDINE SYNTHASE"/>
    <property type="match status" value="1"/>
</dbReference>
<evidence type="ECO:0000259" key="1">
    <source>
        <dbReference type="Pfam" id="PF03435"/>
    </source>
</evidence>